<dbReference type="STRING" id="549386.SAMN02927923_01279"/>
<proteinExistence type="predicted"/>
<dbReference type="AlphaFoldDB" id="A0A1G5FAJ4"/>
<dbReference type="CDD" id="cd02440">
    <property type="entry name" value="AdoMet_MTases"/>
    <property type="match status" value="1"/>
</dbReference>
<dbReference type="InterPro" id="IPR029063">
    <property type="entry name" value="SAM-dependent_MTases_sf"/>
</dbReference>
<evidence type="ECO:0000313" key="1">
    <source>
        <dbReference type="EMBL" id="SCY36164.1"/>
    </source>
</evidence>
<dbReference type="Proteomes" id="UP000199569">
    <property type="component" value="Unassembled WGS sequence"/>
</dbReference>
<dbReference type="GO" id="GO:0008168">
    <property type="term" value="F:methyltransferase activity"/>
    <property type="evidence" value="ECO:0007669"/>
    <property type="project" value="UniProtKB-KW"/>
</dbReference>
<dbReference type="OrthoDB" id="9805585at2"/>
<name>A0A1G5FAJ4_9HYPH</name>
<evidence type="ECO:0000313" key="2">
    <source>
        <dbReference type="Proteomes" id="UP000199569"/>
    </source>
</evidence>
<gene>
    <name evidence="1" type="ORF">SAMN02927923_01279</name>
</gene>
<accession>A0A1G5FAJ4</accession>
<keyword evidence="1" id="KW-0489">Methyltransferase</keyword>
<keyword evidence="1" id="KW-0808">Transferase</keyword>
<dbReference type="SUPFAM" id="SSF53335">
    <property type="entry name" value="S-adenosyl-L-methionine-dependent methyltransferases"/>
    <property type="match status" value="1"/>
</dbReference>
<dbReference type="EMBL" id="FMVJ01000003">
    <property type="protein sequence ID" value="SCY36164.1"/>
    <property type="molecule type" value="Genomic_DNA"/>
</dbReference>
<keyword evidence="2" id="KW-1185">Reference proteome</keyword>
<dbReference type="RefSeq" id="WP_091131904.1">
    <property type="nucleotide sequence ID" value="NZ_FMVJ01000003.1"/>
</dbReference>
<dbReference type="GO" id="GO:0032259">
    <property type="term" value="P:methylation"/>
    <property type="evidence" value="ECO:0007669"/>
    <property type="project" value="UniProtKB-KW"/>
</dbReference>
<dbReference type="Gene3D" id="3.40.50.150">
    <property type="entry name" value="Vaccinia Virus protein VP39"/>
    <property type="match status" value="1"/>
</dbReference>
<protein>
    <submittedName>
        <fullName evidence="1">Phosphatidylethanolamine/phosphatidyl-N-methylethanolamine N-methyltransferase</fullName>
    </submittedName>
</protein>
<organism evidence="1 2">
    <name type="scientific">Microvirga guangxiensis</name>
    <dbReference type="NCBI Taxonomy" id="549386"/>
    <lineage>
        <taxon>Bacteria</taxon>
        <taxon>Pseudomonadati</taxon>
        <taxon>Pseudomonadota</taxon>
        <taxon>Alphaproteobacteria</taxon>
        <taxon>Hyphomicrobiales</taxon>
        <taxon>Methylobacteriaceae</taxon>
        <taxon>Microvirga</taxon>
    </lineage>
</organism>
<sequence length="207" mass="23441">MLQSFQRPTTRKLPVKKDRFQDEARFLRSWLERPLTIGAVTPSGKVLARTMASYVDPRIPGPIVELGPGTGPVTDALIRRGVEQERLILVEFNPEFCQLLKRRFPKATIVQGDAYDLKETLSGILKEPAAATVSSLPLFTKPMDHRLDLLETAQELMHPNAPFVQFTYAVVPPIPARSKDYRAKASNRIWRNLPPARVWVYNKAKNP</sequence>
<reference evidence="2" key="1">
    <citation type="submission" date="2016-10" db="EMBL/GenBank/DDBJ databases">
        <authorList>
            <person name="Varghese N."/>
            <person name="Submissions S."/>
        </authorList>
    </citation>
    <scope>NUCLEOTIDE SEQUENCE [LARGE SCALE GENOMIC DNA]</scope>
    <source>
        <strain evidence="2">CGMCC 1.7666</strain>
    </source>
</reference>